<gene>
    <name evidence="12" type="ORF">SAMN02745746_01072</name>
</gene>
<protein>
    <recommendedName>
        <fullName evidence="3">Flagellar FliJ protein</fullName>
    </recommendedName>
</protein>
<dbReference type="GO" id="GO:0015031">
    <property type="term" value="P:protein transport"/>
    <property type="evidence" value="ECO:0007669"/>
    <property type="project" value="UniProtKB-KW"/>
</dbReference>
<dbReference type="InterPro" id="IPR012823">
    <property type="entry name" value="Flagell_FliJ"/>
</dbReference>
<feature type="compositionally biased region" description="Basic and acidic residues" evidence="11">
    <location>
        <begin position="123"/>
        <end position="134"/>
    </location>
</feature>
<evidence type="ECO:0000256" key="9">
    <source>
        <dbReference type="ARBA" id="ARBA00023136"/>
    </source>
</evidence>
<dbReference type="EMBL" id="FXAG01000004">
    <property type="protein sequence ID" value="SMF06956.1"/>
    <property type="molecule type" value="Genomic_DNA"/>
</dbReference>
<dbReference type="Pfam" id="PF02050">
    <property type="entry name" value="FliJ"/>
    <property type="match status" value="1"/>
</dbReference>
<accession>A0A1Y6BE90</accession>
<dbReference type="InterPro" id="IPR053716">
    <property type="entry name" value="Flag_assembly_chemotaxis_eff"/>
</dbReference>
<dbReference type="GO" id="GO:0005886">
    <property type="term" value="C:plasma membrane"/>
    <property type="evidence" value="ECO:0007669"/>
    <property type="project" value="UniProtKB-SubCell"/>
</dbReference>
<evidence type="ECO:0000256" key="11">
    <source>
        <dbReference type="SAM" id="MobiDB-lite"/>
    </source>
</evidence>
<dbReference type="RefSeq" id="WP_085275398.1">
    <property type="nucleotide sequence ID" value="NZ_FXAG01000004.1"/>
</dbReference>
<evidence type="ECO:0000256" key="8">
    <source>
        <dbReference type="ARBA" id="ARBA00022927"/>
    </source>
</evidence>
<dbReference type="Gene3D" id="1.10.287.1700">
    <property type="match status" value="1"/>
</dbReference>
<name>A0A1Y6BE90_9NEIS</name>
<keyword evidence="5" id="KW-1003">Cell membrane</keyword>
<keyword evidence="9" id="KW-0472">Membrane</keyword>
<dbReference type="GO" id="GO:0009288">
    <property type="term" value="C:bacterial-type flagellum"/>
    <property type="evidence" value="ECO:0007669"/>
    <property type="project" value="InterPro"/>
</dbReference>
<comment type="subcellular location">
    <subcellularLocation>
        <location evidence="1">Cell membrane</location>
        <topology evidence="1">Peripheral membrane protein</topology>
        <orientation evidence="1">Cytoplasmic side</orientation>
    </subcellularLocation>
</comment>
<dbReference type="GO" id="GO:0006935">
    <property type="term" value="P:chemotaxis"/>
    <property type="evidence" value="ECO:0007669"/>
    <property type="project" value="UniProtKB-KW"/>
</dbReference>
<proteinExistence type="inferred from homology"/>
<reference evidence="13" key="1">
    <citation type="submission" date="2017-04" db="EMBL/GenBank/DDBJ databases">
        <authorList>
            <person name="Varghese N."/>
            <person name="Submissions S."/>
        </authorList>
    </citation>
    <scope>NUCLEOTIDE SEQUENCE [LARGE SCALE GENOMIC DNA]</scope>
    <source>
        <strain evidence="13">DSM 22618</strain>
    </source>
</reference>
<keyword evidence="13" id="KW-1185">Reference proteome</keyword>
<evidence type="ECO:0000256" key="1">
    <source>
        <dbReference type="ARBA" id="ARBA00004413"/>
    </source>
</evidence>
<organism evidence="12 13">
    <name type="scientific">Pseudogulbenkiania subflava DSM 22618</name>
    <dbReference type="NCBI Taxonomy" id="1123014"/>
    <lineage>
        <taxon>Bacteria</taxon>
        <taxon>Pseudomonadati</taxon>
        <taxon>Pseudomonadota</taxon>
        <taxon>Betaproteobacteria</taxon>
        <taxon>Neisseriales</taxon>
        <taxon>Chromobacteriaceae</taxon>
        <taxon>Pseudogulbenkiania</taxon>
    </lineage>
</organism>
<evidence type="ECO:0000256" key="7">
    <source>
        <dbReference type="ARBA" id="ARBA00022795"/>
    </source>
</evidence>
<keyword evidence="12" id="KW-0966">Cell projection</keyword>
<keyword evidence="12" id="KW-0282">Flagellum</keyword>
<evidence type="ECO:0000256" key="3">
    <source>
        <dbReference type="ARBA" id="ARBA00020392"/>
    </source>
</evidence>
<keyword evidence="4" id="KW-0813">Transport</keyword>
<dbReference type="Proteomes" id="UP000192920">
    <property type="component" value="Unassembled WGS sequence"/>
</dbReference>
<keyword evidence="8" id="KW-0653">Protein transport</keyword>
<evidence type="ECO:0000256" key="4">
    <source>
        <dbReference type="ARBA" id="ARBA00022448"/>
    </source>
</evidence>
<dbReference type="GO" id="GO:0071973">
    <property type="term" value="P:bacterial-type flagellum-dependent cell motility"/>
    <property type="evidence" value="ECO:0007669"/>
    <property type="project" value="InterPro"/>
</dbReference>
<evidence type="ECO:0000313" key="12">
    <source>
        <dbReference type="EMBL" id="SMF06956.1"/>
    </source>
</evidence>
<comment type="similarity">
    <text evidence="2">Belongs to the FliJ family.</text>
</comment>
<evidence type="ECO:0000256" key="6">
    <source>
        <dbReference type="ARBA" id="ARBA00022500"/>
    </source>
</evidence>
<dbReference type="AlphaFoldDB" id="A0A1Y6BE90"/>
<feature type="region of interest" description="Disordered" evidence="11">
    <location>
        <begin position="120"/>
        <end position="147"/>
    </location>
</feature>
<dbReference type="GO" id="GO:0044781">
    <property type="term" value="P:bacterial-type flagellum organization"/>
    <property type="evidence" value="ECO:0007669"/>
    <property type="project" value="UniProtKB-KW"/>
</dbReference>
<dbReference type="NCBIfam" id="TIGR02473">
    <property type="entry name" value="flagell_FliJ"/>
    <property type="match status" value="1"/>
</dbReference>
<evidence type="ECO:0000256" key="5">
    <source>
        <dbReference type="ARBA" id="ARBA00022475"/>
    </source>
</evidence>
<evidence type="ECO:0000256" key="10">
    <source>
        <dbReference type="ARBA" id="ARBA00023225"/>
    </source>
</evidence>
<dbReference type="STRING" id="1123014.SAMN02745746_01072"/>
<sequence length="147" mass="16403">MKQQEALHRLQLMVRLRDHDVQRLETELVAKRRLQERYRRNIERMGELCGQSGASAATASPALALNCAGYKGALLQLMASQQQDLNLAEADAAVSQHALATATLRREALAQVRDDAAAQLAGERARREQKHSDDFAGQNWWRGRGTV</sequence>
<keyword evidence="10" id="KW-1006">Bacterial flagellum protein export</keyword>
<keyword evidence="7" id="KW-1005">Bacterial flagellum biogenesis</keyword>
<evidence type="ECO:0000256" key="2">
    <source>
        <dbReference type="ARBA" id="ARBA00010004"/>
    </source>
</evidence>
<evidence type="ECO:0000313" key="13">
    <source>
        <dbReference type="Proteomes" id="UP000192920"/>
    </source>
</evidence>
<keyword evidence="6" id="KW-0145">Chemotaxis</keyword>
<keyword evidence="12" id="KW-0969">Cilium</keyword>